<reference evidence="2 3" key="1">
    <citation type="submission" date="2023-09" db="EMBL/GenBank/DDBJ databases">
        <authorList>
            <person name="Rey-Velasco X."/>
        </authorList>
    </citation>
    <scope>NUCLEOTIDE SEQUENCE [LARGE SCALE GENOMIC DNA]</scope>
    <source>
        <strain evidence="2 3">F363</strain>
    </source>
</reference>
<feature type="coiled-coil region" evidence="1">
    <location>
        <begin position="260"/>
        <end position="308"/>
    </location>
</feature>
<organism evidence="2 3">
    <name type="scientific">Autumnicola tepida</name>
    <dbReference type="NCBI Taxonomy" id="3075595"/>
    <lineage>
        <taxon>Bacteria</taxon>
        <taxon>Pseudomonadati</taxon>
        <taxon>Bacteroidota</taxon>
        <taxon>Flavobacteriia</taxon>
        <taxon>Flavobacteriales</taxon>
        <taxon>Flavobacteriaceae</taxon>
        <taxon>Autumnicola</taxon>
    </lineage>
</organism>
<gene>
    <name evidence="2" type="ORF">RM553_07085</name>
</gene>
<evidence type="ECO:0000256" key="1">
    <source>
        <dbReference type="SAM" id="Coils"/>
    </source>
</evidence>
<sequence length="643" mass="74182">MTEYNFPYITSVTIENFSLYKKAQEITINIDKNVFSLVGANGLGKSTFITILNYALTGIVKHPKRTFTWYNSINRFYTLSKTFAATYFDGRVSEEDIDTAQVTLTFNLGNIKYKIVRGFFEPDEIRLLEITDPNGEKCEFDELSPNEIDSEYRKNFLKDSGLSEFSQFAFLQSYVFTFDETHQLLFWDPAIMERVLYLFFGLDSAVAKKADKLRKEYTTFDSNARNFQWRITQSRNELKTMLESMGDNANSGGSDIVEKHQSLIKDVETANENLDKIESEIKETDLSIADLALKISSLKIEYDNLFNQSLKNEIPIEKDTILLKYVKDIKSKIFADEPFQESLEKMITYLQEAKRESKSTIDLDILTNLKKIDEILGKEIDKQESFQKRKERFVQKEKEINIEINTLETSIKEIEAENENIFKNQNSPKNNDSIEVIKKSFKDQIERFKEQKAESYSKRDAAKIELKKLEASMSKSFLEAQKLFVPKFNGFAKSFLGLDINIDLNFASKGTNLDIRINENRRSDSYELSESQRYFIDIALRMALLGIGARQACLLIDTPEGSLDIAYESRAGQMIADFSEGNFKTIMTANINTSRLLLELAEICGNKRMKIQRMTDWTYLSEVQTKEQTKIESAFTQIETLLA</sequence>
<dbReference type="Gene3D" id="3.40.50.300">
    <property type="entry name" value="P-loop containing nucleotide triphosphate hydrolases"/>
    <property type="match status" value="2"/>
</dbReference>
<proteinExistence type="predicted"/>
<evidence type="ECO:0000313" key="3">
    <source>
        <dbReference type="Proteomes" id="UP001262889"/>
    </source>
</evidence>
<accession>A0ABU3C8D9</accession>
<keyword evidence="1" id="KW-0175">Coiled coil</keyword>
<dbReference type="RefSeq" id="WP_311534253.1">
    <property type="nucleotide sequence ID" value="NZ_JAVRHQ010000006.1"/>
</dbReference>
<name>A0ABU3C8D9_9FLAO</name>
<comment type="caution">
    <text evidence="2">The sequence shown here is derived from an EMBL/GenBank/DDBJ whole genome shotgun (WGS) entry which is preliminary data.</text>
</comment>
<dbReference type="Proteomes" id="UP001262889">
    <property type="component" value="Unassembled WGS sequence"/>
</dbReference>
<dbReference type="PANTHER" id="PTHR32114">
    <property type="entry name" value="ABC TRANSPORTER ABCH.3"/>
    <property type="match status" value="1"/>
</dbReference>
<protein>
    <recommendedName>
        <fullName evidence="4">Rad50/SbcC-type AAA domain-containing protein</fullName>
    </recommendedName>
</protein>
<dbReference type="InterPro" id="IPR027417">
    <property type="entry name" value="P-loop_NTPase"/>
</dbReference>
<dbReference type="SUPFAM" id="SSF52540">
    <property type="entry name" value="P-loop containing nucleoside triphosphate hydrolases"/>
    <property type="match status" value="1"/>
</dbReference>
<dbReference type="EMBL" id="JAVRHQ010000006">
    <property type="protein sequence ID" value="MDT0642596.1"/>
    <property type="molecule type" value="Genomic_DNA"/>
</dbReference>
<evidence type="ECO:0008006" key="4">
    <source>
        <dbReference type="Google" id="ProtNLM"/>
    </source>
</evidence>
<evidence type="ECO:0000313" key="2">
    <source>
        <dbReference type="EMBL" id="MDT0642596.1"/>
    </source>
</evidence>
<feature type="coiled-coil region" evidence="1">
    <location>
        <begin position="397"/>
        <end position="424"/>
    </location>
</feature>
<dbReference type="PANTHER" id="PTHR32114:SF2">
    <property type="entry name" value="ABC TRANSPORTER ABCH.3"/>
    <property type="match status" value="1"/>
</dbReference>
<keyword evidence="3" id="KW-1185">Reference proteome</keyword>